<name>A0A8I5MZ78_PAPAN</name>
<dbReference type="PANTHER" id="PTHR12138">
    <property type="entry name" value="PRIMATE-EXPANDED PROTEIN FAMILY"/>
    <property type="match status" value="1"/>
</dbReference>
<keyword evidence="1" id="KW-0732">Signal</keyword>
<protein>
    <submittedName>
        <fullName evidence="2">Uncharacterized protein</fullName>
    </submittedName>
</protein>
<evidence type="ECO:0000313" key="2">
    <source>
        <dbReference type="Ensembl" id="ENSPANP00000048006.1"/>
    </source>
</evidence>
<keyword evidence="3" id="KW-1185">Reference proteome</keyword>
<dbReference type="PANTHER" id="PTHR12138:SF162">
    <property type="entry name" value="CHROMOSOME UNDETERMINED SCAFFOLD_275, WHOLE GENOME SHOTGUN SEQUENCE"/>
    <property type="match status" value="1"/>
</dbReference>
<reference evidence="2" key="2">
    <citation type="submission" date="2025-08" db="UniProtKB">
        <authorList>
            <consortium name="Ensembl"/>
        </authorList>
    </citation>
    <scope>IDENTIFICATION</scope>
</reference>
<dbReference type="Proteomes" id="UP000028761">
    <property type="component" value="Chromosome X"/>
</dbReference>
<dbReference type="AlphaFoldDB" id="A0A8I5MZ78"/>
<accession>A0A8I5MZ78</accession>
<organism evidence="2 3">
    <name type="scientific">Papio anubis</name>
    <name type="common">Olive baboon</name>
    <dbReference type="NCBI Taxonomy" id="9555"/>
    <lineage>
        <taxon>Eukaryota</taxon>
        <taxon>Metazoa</taxon>
        <taxon>Chordata</taxon>
        <taxon>Craniata</taxon>
        <taxon>Vertebrata</taxon>
        <taxon>Euteleostomi</taxon>
        <taxon>Mammalia</taxon>
        <taxon>Eutheria</taxon>
        <taxon>Euarchontoglires</taxon>
        <taxon>Primates</taxon>
        <taxon>Haplorrhini</taxon>
        <taxon>Catarrhini</taxon>
        <taxon>Cercopithecidae</taxon>
        <taxon>Cercopithecinae</taxon>
        <taxon>Papio</taxon>
    </lineage>
</organism>
<feature type="chain" id="PRO_5035257294" evidence="1">
    <location>
        <begin position="26"/>
        <end position="127"/>
    </location>
</feature>
<proteinExistence type="predicted"/>
<dbReference type="PRINTS" id="PR02045">
    <property type="entry name" value="F138DOMAIN"/>
</dbReference>
<reference evidence="2" key="3">
    <citation type="submission" date="2025-09" db="UniProtKB">
        <authorList>
            <consortium name="Ensembl"/>
        </authorList>
    </citation>
    <scope>IDENTIFICATION</scope>
</reference>
<dbReference type="GeneTree" id="ENSGT01120000271815"/>
<dbReference type="OMA" id="CHHRPAN"/>
<reference evidence="2 3" key="1">
    <citation type="submission" date="2012-03" db="EMBL/GenBank/DDBJ databases">
        <title>Whole Genome Assembly of Papio anubis.</title>
        <authorList>
            <person name="Liu Y.L."/>
            <person name="Abraham K.A."/>
            <person name="Akbar H.A."/>
            <person name="Ali S.A."/>
            <person name="Anosike U.A."/>
            <person name="Aqrawi P.A."/>
            <person name="Arias F.A."/>
            <person name="Attaway T.A."/>
            <person name="Awwad R.A."/>
            <person name="Babu C.B."/>
            <person name="Bandaranaike D.B."/>
            <person name="Battles P.B."/>
            <person name="Bell A.B."/>
            <person name="Beltran B.B."/>
            <person name="Berhane-Mersha D.B."/>
            <person name="Bess C.B."/>
            <person name="Bickham C.B."/>
            <person name="Bolden T.B."/>
            <person name="Carter K.C."/>
            <person name="Chau D.C."/>
            <person name="Chavez A.C."/>
            <person name="Clerc-Blankenburg K.C."/>
            <person name="Coyle M.C."/>
            <person name="Dao M.D."/>
            <person name="Davila M.L.D."/>
            <person name="Davy-Carroll L.D."/>
            <person name="Denson S.D."/>
            <person name="Dinh H.D."/>
            <person name="Fernandez S.F."/>
            <person name="Fernando P.F."/>
            <person name="Forbes L.F."/>
            <person name="Francis C.F."/>
            <person name="Francisco L.F."/>
            <person name="Fu Q.F."/>
            <person name="Garcia-Iii R.G."/>
            <person name="Garrett T.G."/>
            <person name="Gross S.G."/>
            <person name="Gubbala S.G."/>
            <person name="Hirani K.H."/>
            <person name="Hogues M.H."/>
            <person name="Hollins B.H."/>
            <person name="Jackson L.J."/>
            <person name="Javaid M.J."/>
            <person name="Jhangiani S.J."/>
            <person name="Johnson A.J."/>
            <person name="Johnson B.J."/>
            <person name="Jones J.J."/>
            <person name="Joshi V.J."/>
            <person name="Kalu J.K."/>
            <person name="Khan N.K."/>
            <person name="Korchina V.K."/>
            <person name="Kovar C.K."/>
            <person name="Lago L.L."/>
            <person name="Lara F.L."/>
            <person name="Le T.-K.L."/>
            <person name="Lee S.L."/>
            <person name="Legall-Iii F.L."/>
            <person name="Lemon S.L."/>
            <person name="Liu J.L."/>
            <person name="Liu Y.-S.L."/>
            <person name="Liyanage D.L."/>
            <person name="Lopez J.L."/>
            <person name="Lorensuhewa L.L."/>
            <person name="Mata R.M."/>
            <person name="Mathew T.M."/>
            <person name="Mercado C.M."/>
            <person name="Mercado I.M."/>
            <person name="Morales K.M."/>
            <person name="Morgan M.M."/>
            <person name="Munidasa M.M."/>
            <person name="Ngo D.N."/>
            <person name="Nguyen L.N."/>
            <person name="Nguyen T.N."/>
            <person name="Nguyen N.N."/>
            <person name="Obregon M.O."/>
            <person name="Okwuonu G.O."/>
            <person name="Ongeri F.O."/>
            <person name="Onwere C.O."/>
            <person name="Osifeso I.O."/>
            <person name="Parra A.P."/>
            <person name="Patil S.P."/>
            <person name="Perez A.P."/>
            <person name="Perez Y.P."/>
            <person name="Pham C.P."/>
            <person name="Pu L.-L.P."/>
            <person name="Puazo M.P."/>
            <person name="Quiroz J.Q."/>
            <person name="Rouhana J.R."/>
            <person name="Ruiz M.R."/>
            <person name="Ruiz S.-J.R."/>
            <person name="Saada N.S."/>
            <person name="Santibanez J.S."/>
            <person name="Scheel M.S."/>
            <person name="Schneider B.S."/>
            <person name="Simmons D.S."/>
            <person name="Sisson I.S."/>
            <person name="Tang L.-Y.T."/>
            <person name="Thornton R.T."/>
            <person name="Tisius J.T."/>
            <person name="Toledanes G.T."/>
            <person name="Trejos Z.T."/>
            <person name="Usmani K.U."/>
            <person name="Varghese R.V."/>
            <person name="Vattathil S.V."/>
            <person name="Vee V.V."/>
            <person name="Walker D.W."/>
            <person name="Weissenberger G.W."/>
            <person name="White C.W."/>
            <person name="Williams A.W."/>
            <person name="Woodworth J.W."/>
            <person name="Wright R.W."/>
            <person name="Zhu Y.Z."/>
            <person name="Han Y.H."/>
            <person name="Newsham I.N."/>
            <person name="Nazareth L.N."/>
            <person name="Worley K.W."/>
            <person name="Muzny D.M."/>
            <person name="Rogers J.R."/>
            <person name="Gibbs R.G."/>
        </authorList>
    </citation>
    <scope>NUCLEOTIDE SEQUENCE [LARGE SCALE GENOMIC DNA]</scope>
</reference>
<dbReference type="Ensembl" id="ENSPANT00000075431.1">
    <property type="protein sequence ID" value="ENSPANP00000048006.1"/>
    <property type="gene ID" value="ENSPANG00000045157.1"/>
</dbReference>
<sequence>NQPNSPIDSFWLLRFFGWSLPLSLSLECSGAILAHCNLYLPASSNSPASFSHEAGNTGVCHHRPANFCIFGRDRVSQHVGQAGLELLTSGDPRALASQSAGITGMSHCIWPKQVFFFLFLFFDKHRN</sequence>
<evidence type="ECO:0000256" key="1">
    <source>
        <dbReference type="SAM" id="SignalP"/>
    </source>
</evidence>
<feature type="signal peptide" evidence="1">
    <location>
        <begin position="1"/>
        <end position="25"/>
    </location>
</feature>
<evidence type="ECO:0000313" key="3">
    <source>
        <dbReference type="Proteomes" id="UP000028761"/>
    </source>
</evidence>